<gene>
    <name evidence="2" type="ORF">KGF57_005326</name>
</gene>
<sequence>MLKQFVQPDYLLESSNGSTPSTNSTLTNPVTKKSTGSLRVPSFTFARVVSQERRYPTVQAGVNGDDSNGNALSSKRTNFLKVCSWPFSKIDGSNGRAAVKSEDVSVKEPDSRYFHETYDQVKTIAAFDKHLTPNQNAQNSLSNLQAQQQQQQQQQRPLTGNPSLENMGQQRLGERVDKLGKVFNRRKHQQRGMEDGTKRCVVLSNLDSSMGINSVVQQVCGGPLEKVVRVSSHRVKLYFIFPQQAKQFYQYGSATGLLKVNGIRLSVSWGDDDYREETPRKVEEDVENHNNNFASVNFNSNNNSKPTSKGSFLDPHSTLPRALYHDILTSGCRRCLIVSKIIIGKKIRPGDKMFYPEPEIHYSQELQIHNIREDFEQFGEVMDIGSVISRKLSFSVFYYDIRCAIKAKTEFETIGTTLHHKYKDWAIWYGKDITDRACFVL</sequence>
<keyword evidence="3" id="KW-1185">Reference proteome</keyword>
<name>A0AAD5FW02_9ASCO</name>
<comment type="caution">
    <text evidence="2">The sequence shown here is derived from an EMBL/GenBank/DDBJ whole genome shotgun (WGS) entry which is preliminary data.</text>
</comment>
<proteinExistence type="predicted"/>
<accession>A0AAD5FW02</accession>
<dbReference type="EMBL" id="JAIHNG010000178">
    <property type="protein sequence ID" value="KAI5948715.1"/>
    <property type="molecule type" value="Genomic_DNA"/>
</dbReference>
<dbReference type="RefSeq" id="XP_051606225.1">
    <property type="nucleotide sequence ID" value="XM_051754931.1"/>
</dbReference>
<reference evidence="2 3" key="1">
    <citation type="journal article" date="2022" name="DNA Res.">
        <title>Genome analysis of five recently described species of the CUG-Ser clade uncovers Candida theae as a new hybrid lineage with pathogenic potential in the Candida parapsilosis species complex.</title>
        <authorList>
            <person name="Mixao V."/>
            <person name="Del Olmo V."/>
            <person name="Hegedusova E."/>
            <person name="Saus E."/>
            <person name="Pryszcz L."/>
            <person name="Cillingova A."/>
            <person name="Nosek J."/>
            <person name="Gabaldon T."/>
        </authorList>
    </citation>
    <scope>NUCLEOTIDE SEQUENCE [LARGE SCALE GENOMIC DNA]</scope>
    <source>
        <strain evidence="2 3">CBS 12239</strain>
    </source>
</reference>
<feature type="compositionally biased region" description="Low complexity" evidence="1">
    <location>
        <begin position="14"/>
        <end position="31"/>
    </location>
</feature>
<feature type="region of interest" description="Disordered" evidence="1">
    <location>
        <begin position="134"/>
        <end position="170"/>
    </location>
</feature>
<dbReference type="GeneID" id="76153370"/>
<organism evidence="2 3">
    <name type="scientific">Candida theae</name>
    <dbReference type="NCBI Taxonomy" id="1198502"/>
    <lineage>
        <taxon>Eukaryota</taxon>
        <taxon>Fungi</taxon>
        <taxon>Dikarya</taxon>
        <taxon>Ascomycota</taxon>
        <taxon>Saccharomycotina</taxon>
        <taxon>Pichiomycetes</taxon>
        <taxon>Debaryomycetaceae</taxon>
        <taxon>Candida/Lodderomyces clade</taxon>
        <taxon>Candida</taxon>
    </lineage>
</organism>
<dbReference type="Proteomes" id="UP001204833">
    <property type="component" value="Unassembled WGS sequence"/>
</dbReference>
<feature type="compositionally biased region" description="Low complexity" evidence="1">
    <location>
        <begin position="134"/>
        <end position="155"/>
    </location>
</feature>
<evidence type="ECO:0000313" key="2">
    <source>
        <dbReference type="EMBL" id="KAI5948715.1"/>
    </source>
</evidence>
<evidence type="ECO:0000256" key="1">
    <source>
        <dbReference type="SAM" id="MobiDB-lite"/>
    </source>
</evidence>
<protein>
    <recommendedName>
        <fullName evidence="4">RRM domain-containing protein</fullName>
    </recommendedName>
</protein>
<evidence type="ECO:0000313" key="3">
    <source>
        <dbReference type="Proteomes" id="UP001204833"/>
    </source>
</evidence>
<feature type="compositionally biased region" description="Polar residues" evidence="1">
    <location>
        <begin position="156"/>
        <end position="169"/>
    </location>
</feature>
<dbReference type="AlphaFoldDB" id="A0AAD5FW02"/>
<evidence type="ECO:0008006" key="4">
    <source>
        <dbReference type="Google" id="ProtNLM"/>
    </source>
</evidence>
<feature type="region of interest" description="Disordered" evidence="1">
    <location>
        <begin position="1"/>
        <end position="34"/>
    </location>
</feature>